<keyword evidence="3" id="KW-1185">Reference proteome</keyword>
<evidence type="ECO:0000313" key="3">
    <source>
        <dbReference type="Proteomes" id="UP000028045"/>
    </source>
</evidence>
<dbReference type="HOGENOM" id="CLU_1653271_0_0_1"/>
<proteinExistence type="predicted"/>
<dbReference type="EMBL" id="KL648431">
    <property type="protein sequence ID" value="KEY70652.1"/>
    <property type="molecule type" value="Genomic_DNA"/>
</dbReference>
<feature type="region of interest" description="Disordered" evidence="1">
    <location>
        <begin position="1"/>
        <end position="54"/>
    </location>
</feature>
<sequence>MSSQPPTHPEPMNSLSVPLTSRTYEEYQGPFPQRIFNKSTTTVNTGKSPRSSRFHESVEGLVDFGEALDAMAPDTAINRSTTTVATHNQHLLAEAYPYEETPRQPGSANHPYNHDPSHVHLQWPFKGSFKERRRSDGLSRKLRRWAQRSLNRIRRLSLVR</sequence>
<reference evidence="2 3" key="1">
    <citation type="journal article" date="2014" name="BMC Genomics">
        <title>Comparative genome sequencing reveals chemotype-specific gene clusters in the toxigenic black mold Stachybotrys.</title>
        <authorList>
            <person name="Semeiks J."/>
            <person name="Borek D."/>
            <person name="Otwinowski Z."/>
            <person name="Grishin N.V."/>
        </authorList>
    </citation>
    <scope>NUCLEOTIDE SEQUENCE [LARGE SCALE GENOMIC DNA]</scope>
    <source>
        <strain evidence="3">CBS 109288 / IBT 7711</strain>
    </source>
</reference>
<evidence type="ECO:0000313" key="2">
    <source>
        <dbReference type="EMBL" id="KEY70652.1"/>
    </source>
</evidence>
<name>A0A084AZC3_STACB</name>
<feature type="compositionally biased region" description="Polar residues" evidence="1">
    <location>
        <begin position="36"/>
        <end position="51"/>
    </location>
</feature>
<dbReference type="AlphaFoldDB" id="A0A084AZC3"/>
<feature type="compositionally biased region" description="Polar residues" evidence="1">
    <location>
        <begin position="13"/>
        <end position="22"/>
    </location>
</feature>
<accession>A0A084AZC3</accession>
<dbReference type="Proteomes" id="UP000028045">
    <property type="component" value="Unassembled WGS sequence"/>
</dbReference>
<gene>
    <name evidence="2" type="ORF">S7711_10556</name>
</gene>
<organism evidence="2 3">
    <name type="scientific">Stachybotrys chartarum (strain CBS 109288 / IBT 7711)</name>
    <name type="common">Toxic black mold</name>
    <name type="synonym">Stilbospora chartarum</name>
    <dbReference type="NCBI Taxonomy" id="1280523"/>
    <lineage>
        <taxon>Eukaryota</taxon>
        <taxon>Fungi</taxon>
        <taxon>Dikarya</taxon>
        <taxon>Ascomycota</taxon>
        <taxon>Pezizomycotina</taxon>
        <taxon>Sordariomycetes</taxon>
        <taxon>Hypocreomycetidae</taxon>
        <taxon>Hypocreales</taxon>
        <taxon>Stachybotryaceae</taxon>
        <taxon>Stachybotrys</taxon>
    </lineage>
</organism>
<protein>
    <submittedName>
        <fullName evidence="2">Uncharacterized protein</fullName>
    </submittedName>
</protein>
<evidence type="ECO:0000256" key="1">
    <source>
        <dbReference type="SAM" id="MobiDB-lite"/>
    </source>
</evidence>